<sequence length="117" mass="13158">MSSTRNAAPRSDCAIAGTLDLVGDRWSLLIVRDLLFRGELRFADLAAAAEAMPTNTLADRLRRLEECGIVARHLYSERPRRYEYHLTERGRELAPVLDSIATWGITHLPGTRRLGAR</sequence>
<keyword evidence="1" id="KW-0805">Transcription regulation</keyword>
<dbReference type="SUPFAM" id="SSF46785">
    <property type="entry name" value="Winged helix' DNA-binding domain"/>
    <property type="match status" value="1"/>
</dbReference>
<dbReference type="PANTHER" id="PTHR33204">
    <property type="entry name" value="TRANSCRIPTIONAL REGULATOR, MARR FAMILY"/>
    <property type="match status" value="1"/>
</dbReference>
<dbReference type="Gene3D" id="1.10.10.10">
    <property type="entry name" value="Winged helix-like DNA-binding domain superfamily/Winged helix DNA-binding domain"/>
    <property type="match status" value="1"/>
</dbReference>
<comment type="caution">
    <text evidence="5">The sequence shown here is derived from an EMBL/GenBank/DDBJ whole genome shotgun (WGS) entry which is preliminary data.</text>
</comment>
<dbReference type="InterPro" id="IPR036390">
    <property type="entry name" value="WH_DNA-bd_sf"/>
</dbReference>
<dbReference type="Proteomes" id="UP000478148">
    <property type="component" value="Unassembled WGS sequence"/>
</dbReference>
<evidence type="ECO:0000256" key="1">
    <source>
        <dbReference type="ARBA" id="ARBA00023015"/>
    </source>
</evidence>
<dbReference type="Pfam" id="PF01638">
    <property type="entry name" value="HxlR"/>
    <property type="match status" value="1"/>
</dbReference>
<reference evidence="5 6" key="1">
    <citation type="submission" date="2020-02" db="EMBL/GenBank/DDBJ databases">
        <title>Draft Genome Sequence of Verrucosispora sp. Strain CWR15, Isolated from Gulf of Mexico Sponge.</title>
        <authorList>
            <person name="Kennedy S.J."/>
            <person name="Cella E."/>
            <person name="Azarian T."/>
            <person name="Baker B.J."/>
            <person name="Shaw L.N."/>
        </authorList>
    </citation>
    <scope>NUCLEOTIDE SEQUENCE [LARGE SCALE GENOMIC DNA]</scope>
    <source>
        <strain evidence="5 6">CWR15</strain>
    </source>
</reference>
<evidence type="ECO:0000313" key="6">
    <source>
        <dbReference type="Proteomes" id="UP000478148"/>
    </source>
</evidence>
<keyword evidence="3" id="KW-0804">Transcription</keyword>
<organism evidence="5 6">
    <name type="scientific">Verrucosispora sioxanthis</name>
    <dbReference type="NCBI Taxonomy" id="2499994"/>
    <lineage>
        <taxon>Bacteria</taxon>
        <taxon>Bacillati</taxon>
        <taxon>Actinomycetota</taxon>
        <taxon>Actinomycetes</taxon>
        <taxon>Micromonosporales</taxon>
        <taxon>Micromonosporaceae</taxon>
        <taxon>Micromonospora</taxon>
    </lineage>
</organism>
<dbReference type="AlphaFoldDB" id="A0A6M1L978"/>
<dbReference type="InterPro" id="IPR002577">
    <property type="entry name" value="HTH_HxlR"/>
</dbReference>
<evidence type="ECO:0000313" key="5">
    <source>
        <dbReference type="EMBL" id="NGM14791.1"/>
    </source>
</evidence>
<gene>
    <name evidence="5" type="ORF">ENC19_20125</name>
</gene>
<dbReference type="PANTHER" id="PTHR33204:SF37">
    <property type="entry name" value="HTH-TYPE TRANSCRIPTIONAL REGULATOR YODB"/>
    <property type="match status" value="1"/>
</dbReference>
<proteinExistence type="predicted"/>
<name>A0A6M1L978_9ACTN</name>
<dbReference type="EMBL" id="SAIY01000006">
    <property type="protein sequence ID" value="NGM14791.1"/>
    <property type="molecule type" value="Genomic_DNA"/>
</dbReference>
<evidence type="ECO:0000256" key="2">
    <source>
        <dbReference type="ARBA" id="ARBA00023125"/>
    </source>
</evidence>
<evidence type="ECO:0000256" key="3">
    <source>
        <dbReference type="ARBA" id="ARBA00023163"/>
    </source>
</evidence>
<dbReference type="RefSeq" id="WP_164448653.1">
    <property type="nucleotide sequence ID" value="NZ_SAIY01000006.1"/>
</dbReference>
<accession>A0A6M1L978</accession>
<feature type="domain" description="HTH hxlR-type" evidence="4">
    <location>
        <begin position="13"/>
        <end position="112"/>
    </location>
</feature>
<dbReference type="InterPro" id="IPR036388">
    <property type="entry name" value="WH-like_DNA-bd_sf"/>
</dbReference>
<keyword evidence="6" id="KW-1185">Reference proteome</keyword>
<dbReference type="PROSITE" id="PS51118">
    <property type="entry name" value="HTH_HXLR"/>
    <property type="match status" value="1"/>
</dbReference>
<evidence type="ECO:0000259" key="4">
    <source>
        <dbReference type="PROSITE" id="PS51118"/>
    </source>
</evidence>
<protein>
    <submittedName>
        <fullName evidence="5">Helix-turn-helix transcriptional regulator</fullName>
    </submittedName>
</protein>
<dbReference type="GO" id="GO:0003677">
    <property type="term" value="F:DNA binding"/>
    <property type="evidence" value="ECO:0007669"/>
    <property type="project" value="UniProtKB-KW"/>
</dbReference>
<keyword evidence="2" id="KW-0238">DNA-binding</keyword>